<feature type="compositionally biased region" description="Polar residues" evidence="1">
    <location>
        <begin position="17"/>
        <end position="29"/>
    </location>
</feature>
<dbReference type="Proteomes" id="UP000054166">
    <property type="component" value="Unassembled WGS sequence"/>
</dbReference>
<dbReference type="EMBL" id="KN833069">
    <property type="protein sequence ID" value="KIM73987.1"/>
    <property type="molecule type" value="Genomic_DNA"/>
</dbReference>
<evidence type="ECO:0000313" key="2">
    <source>
        <dbReference type="EMBL" id="KIM73987.1"/>
    </source>
</evidence>
<evidence type="ECO:0000313" key="3">
    <source>
        <dbReference type="Proteomes" id="UP000054166"/>
    </source>
</evidence>
<reference evidence="3" key="2">
    <citation type="submission" date="2015-01" db="EMBL/GenBank/DDBJ databases">
        <title>Evolutionary Origins and Diversification of the Mycorrhizal Mutualists.</title>
        <authorList>
            <consortium name="DOE Joint Genome Institute"/>
            <consortium name="Mycorrhizal Genomics Consortium"/>
            <person name="Kohler A."/>
            <person name="Kuo A."/>
            <person name="Nagy L.G."/>
            <person name="Floudas D."/>
            <person name="Copeland A."/>
            <person name="Barry K.W."/>
            <person name="Cichocki N."/>
            <person name="Veneault-Fourrey C."/>
            <person name="LaButti K."/>
            <person name="Lindquist E.A."/>
            <person name="Lipzen A."/>
            <person name="Lundell T."/>
            <person name="Morin E."/>
            <person name="Murat C."/>
            <person name="Riley R."/>
            <person name="Ohm R."/>
            <person name="Sun H."/>
            <person name="Tunlid A."/>
            <person name="Henrissat B."/>
            <person name="Grigoriev I.V."/>
            <person name="Hibbett D.S."/>
            <person name="Martin F."/>
        </authorList>
    </citation>
    <scope>NUCLEOTIDE SEQUENCE [LARGE SCALE GENOMIC DNA]</scope>
    <source>
        <strain evidence="3">F 1598</strain>
    </source>
</reference>
<name>A0A0C3B9I3_PILCF</name>
<accession>A0A0C3B9I3</accession>
<keyword evidence="3" id="KW-1185">Reference proteome</keyword>
<dbReference type="HOGENOM" id="CLU_1200240_0_0_1"/>
<proteinExistence type="predicted"/>
<organism evidence="2 3">
    <name type="scientific">Piloderma croceum (strain F 1598)</name>
    <dbReference type="NCBI Taxonomy" id="765440"/>
    <lineage>
        <taxon>Eukaryota</taxon>
        <taxon>Fungi</taxon>
        <taxon>Dikarya</taxon>
        <taxon>Basidiomycota</taxon>
        <taxon>Agaricomycotina</taxon>
        <taxon>Agaricomycetes</taxon>
        <taxon>Agaricomycetidae</taxon>
        <taxon>Atheliales</taxon>
        <taxon>Atheliaceae</taxon>
        <taxon>Piloderma</taxon>
    </lineage>
</organism>
<feature type="region of interest" description="Disordered" evidence="1">
    <location>
        <begin position="1"/>
        <end position="45"/>
    </location>
</feature>
<dbReference type="InParanoid" id="A0A0C3B9I3"/>
<gene>
    <name evidence="2" type="ORF">PILCRDRAFT_14801</name>
</gene>
<protein>
    <submittedName>
        <fullName evidence="2">Uncharacterized protein</fullName>
    </submittedName>
</protein>
<reference evidence="2 3" key="1">
    <citation type="submission" date="2014-04" db="EMBL/GenBank/DDBJ databases">
        <authorList>
            <consortium name="DOE Joint Genome Institute"/>
            <person name="Kuo A."/>
            <person name="Tarkka M."/>
            <person name="Buscot F."/>
            <person name="Kohler A."/>
            <person name="Nagy L.G."/>
            <person name="Floudas D."/>
            <person name="Copeland A."/>
            <person name="Barry K.W."/>
            <person name="Cichocki N."/>
            <person name="Veneault-Fourrey C."/>
            <person name="LaButti K."/>
            <person name="Lindquist E.A."/>
            <person name="Lipzen A."/>
            <person name="Lundell T."/>
            <person name="Morin E."/>
            <person name="Murat C."/>
            <person name="Sun H."/>
            <person name="Tunlid A."/>
            <person name="Henrissat B."/>
            <person name="Grigoriev I.V."/>
            <person name="Hibbett D.S."/>
            <person name="Martin F."/>
            <person name="Nordberg H.P."/>
            <person name="Cantor M.N."/>
            <person name="Hua S.X."/>
        </authorList>
    </citation>
    <scope>NUCLEOTIDE SEQUENCE [LARGE SCALE GENOMIC DNA]</scope>
    <source>
        <strain evidence="2 3">F 1598</strain>
    </source>
</reference>
<evidence type="ECO:0000256" key="1">
    <source>
        <dbReference type="SAM" id="MobiDB-lite"/>
    </source>
</evidence>
<dbReference type="AlphaFoldDB" id="A0A0C3B9I3"/>
<sequence>MPSTPPLHKKPGIGMQSRATSQALTQSQSDIRRYPSRQPSKAMTPIEKERARLEAVSDIITVQDAMDKLIAREYSVPNQEYSNDFLASILIQLTLILPAEGASIVKAVAILLSELELDMRAERAADALMDTLKEPFGQFIEVAAIAKAQAEKIIDGHDSIDNRIANIIGRVDGIHAATIVAKANLALAAMKNNDNFPEGIQFMSAKTLAKGDIVFNMDSPESVEWLRKDGV</sequence>